<dbReference type="InterPro" id="IPR036388">
    <property type="entry name" value="WH-like_DNA-bd_sf"/>
</dbReference>
<keyword evidence="2" id="KW-0805">Transcription regulation</keyword>
<dbReference type="PRINTS" id="PR00039">
    <property type="entry name" value="HTHLYSR"/>
</dbReference>
<dbReference type="Gene3D" id="1.10.10.10">
    <property type="entry name" value="Winged helix-like DNA-binding domain superfamily/Winged helix DNA-binding domain"/>
    <property type="match status" value="1"/>
</dbReference>
<protein>
    <submittedName>
        <fullName evidence="6">Transcriptional regulator</fullName>
    </submittedName>
</protein>
<accession>A0A6B9GAH9</accession>
<sequence>MDRFQAMQMYVQVVDAGSFSAAARILDIGQPAVSKTIAQLEKHLEVRLLLRTTHGLTPTEAGQRFYERVRIALQQAEEAEMAARGADKGLSGILRVAAAPTFARLHVIPHLPEFMSQHPQLKIDIKLDDRPIDLVAEGIDICLRMGTLQDSGAVARKLATSQRSVLATKGYLSRYGYPKHPSELSQHEALVFSQLNDTWQFSRGNEVENVVLKGRLHLSAAEGVRAAVLAHMGLTVASDWMFSQEIADGTVERLVSDWTLPDIDLWAVFPGGRMATAKARQFAAFVETAVQANGK</sequence>
<evidence type="ECO:0000313" key="7">
    <source>
        <dbReference type="Proteomes" id="UP000502005"/>
    </source>
</evidence>
<dbReference type="GO" id="GO:0043565">
    <property type="term" value="F:sequence-specific DNA binding"/>
    <property type="evidence" value="ECO:0007669"/>
    <property type="project" value="TreeGrafter"/>
</dbReference>
<dbReference type="PROSITE" id="PS50931">
    <property type="entry name" value="HTH_LYSR"/>
    <property type="match status" value="1"/>
</dbReference>
<dbReference type="CDD" id="cd08422">
    <property type="entry name" value="PBP2_CrgA_like"/>
    <property type="match status" value="1"/>
</dbReference>
<dbReference type="Proteomes" id="UP000502005">
    <property type="component" value="Plasmid pNE1B"/>
</dbReference>
<evidence type="ECO:0000256" key="1">
    <source>
        <dbReference type="ARBA" id="ARBA00009437"/>
    </source>
</evidence>
<dbReference type="RefSeq" id="WP_208718233.1">
    <property type="nucleotide sequence ID" value="NZ_CP024770.1"/>
</dbReference>
<evidence type="ECO:0000256" key="4">
    <source>
        <dbReference type="ARBA" id="ARBA00023163"/>
    </source>
</evidence>
<dbReference type="SUPFAM" id="SSF53850">
    <property type="entry name" value="Periplasmic binding protein-like II"/>
    <property type="match status" value="1"/>
</dbReference>
<dbReference type="SUPFAM" id="SSF46785">
    <property type="entry name" value="Winged helix' DNA-binding domain"/>
    <property type="match status" value="1"/>
</dbReference>
<dbReference type="Pfam" id="PF03466">
    <property type="entry name" value="LysR_substrate"/>
    <property type="match status" value="1"/>
</dbReference>
<dbReference type="InterPro" id="IPR000847">
    <property type="entry name" value="LysR_HTH_N"/>
</dbReference>
<dbReference type="PANTHER" id="PTHR30537">
    <property type="entry name" value="HTH-TYPE TRANSCRIPTIONAL REGULATOR"/>
    <property type="match status" value="1"/>
</dbReference>
<keyword evidence="4" id="KW-0804">Transcription</keyword>
<dbReference type="GO" id="GO:0003700">
    <property type="term" value="F:DNA-binding transcription factor activity"/>
    <property type="evidence" value="ECO:0007669"/>
    <property type="project" value="InterPro"/>
</dbReference>
<keyword evidence="3" id="KW-0238">DNA-binding</keyword>
<proteinExistence type="inferred from homology"/>
<reference evidence="6 7" key="1">
    <citation type="submission" date="2017-11" db="EMBL/GenBank/DDBJ databases">
        <title>Genome sequence of Pantoea cypripedii NE1.</title>
        <authorList>
            <person name="Nascimento F.X."/>
        </authorList>
    </citation>
    <scope>NUCLEOTIDE SEQUENCE [LARGE SCALE GENOMIC DNA]</scope>
    <source>
        <strain evidence="6 7">NE1</strain>
        <plasmid evidence="7">pne1b</plasmid>
    </source>
</reference>
<dbReference type="FunFam" id="1.10.10.10:FF:000001">
    <property type="entry name" value="LysR family transcriptional regulator"/>
    <property type="match status" value="1"/>
</dbReference>
<evidence type="ECO:0000313" key="6">
    <source>
        <dbReference type="EMBL" id="QGY32340.1"/>
    </source>
</evidence>
<comment type="similarity">
    <text evidence="1">Belongs to the LysR transcriptional regulatory family.</text>
</comment>
<organism evidence="6 7">
    <name type="scientific">Pantoea cypripedii</name>
    <name type="common">Pectobacterium cypripedii</name>
    <name type="synonym">Erwinia cypripedii</name>
    <dbReference type="NCBI Taxonomy" id="55209"/>
    <lineage>
        <taxon>Bacteria</taxon>
        <taxon>Pseudomonadati</taxon>
        <taxon>Pseudomonadota</taxon>
        <taxon>Gammaproteobacteria</taxon>
        <taxon>Enterobacterales</taxon>
        <taxon>Erwiniaceae</taxon>
        <taxon>Pantoea</taxon>
    </lineage>
</organism>
<dbReference type="GO" id="GO:0006351">
    <property type="term" value="P:DNA-templated transcription"/>
    <property type="evidence" value="ECO:0007669"/>
    <property type="project" value="TreeGrafter"/>
</dbReference>
<geneLocation type="plasmid" evidence="7">
    <name>pne1b</name>
</geneLocation>
<dbReference type="Gene3D" id="3.40.190.290">
    <property type="match status" value="1"/>
</dbReference>
<evidence type="ECO:0000256" key="2">
    <source>
        <dbReference type="ARBA" id="ARBA00023015"/>
    </source>
</evidence>
<gene>
    <name evidence="6" type="ORF">CUN67_25485</name>
</gene>
<dbReference type="AlphaFoldDB" id="A0A6B9GAH9"/>
<dbReference type="Pfam" id="PF00126">
    <property type="entry name" value="HTH_1"/>
    <property type="match status" value="1"/>
</dbReference>
<dbReference type="InterPro" id="IPR058163">
    <property type="entry name" value="LysR-type_TF_proteobact-type"/>
</dbReference>
<evidence type="ECO:0000259" key="5">
    <source>
        <dbReference type="PROSITE" id="PS50931"/>
    </source>
</evidence>
<dbReference type="InterPro" id="IPR005119">
    <property type="entry name" value="LysR_subst-bd"/>
</dbReference>
<dbReference type="PANTHER" id="PTHR30537:SF5">
    <property type="entry name" value="HTH-TYPE TRANSCRIPTIONAL ACTIVATOR TTDR-RELATED"/>
    <property type="match status" value="1"/>
</dbReference>
<dbReference type="InterPro" id="IPR036390">
    <property type="entry name" value="WH_DNA-bd_sf"/>
</dbReference>
<dbReference type="EMBL" id="CP024770">
    <property type="protein sequence ID" value="QGY32340.1"/>
    <property type="molecule type" value="Genomic_DNA"/>
</dbReference>
<keyword evidence="6" id="KW-0614">Plasmid</keyword>
<evidence type="ECO:0000256" key="3">
    <source>
        <dbReference type="ARBA" id="ARBA00023125"/>
    </source>
</evidence>
<feature type="domain" description="HTH lysR-type" evidence="5">
    <location>
        <begin position="1"/>
        <end position="59"/>
    </location>
</feature>
<name>A0A6B9GAH9_PANCY</name>